<name>A0A8J3T3Q3_9ACTN</name>
<sequence>MITPPPAAIARLRFLLRRSAAARASRSSRDLMRACVLMLVLAPAGDGRSGTACRVVARLTVTLRRAGCTRCQYPPSTLPQDRPDAPGPKVPYGGDLRPGSGIRAP</sequence>
<reference evidence="2" key="1">
    <citation type="submission" date="2021-01" db="EMBL/GenBank/DDBJ databases">
        <title>Whole genome shotgun sequence of Planobispora takensis NBRC 109077.</title>
        <authorList>
            <person name="Komaki H."/>
            <person name="Tamura T."/>
        </authorList>
    </citation>
    <scope>NUCLEOTIDE SEQUENCE</scope>
    <source>
        <strain evidence="2">NBRC 109077</strain>
    </source>
</reference>
<dbReference type="Proteomes" id="UP000634476">
    <property type="component" value="Unassembled WGS sequence"/>
</dbReference>
<evidence type="ECO:0000313" key="2">
    <source>
        <dbReference type="EMBL" id="GII04340.1"/>
    </source>
</evidence>
<evidence type="ECO:0000256" key="1">
    <source>
        <dbReference type="SAM" id="MobiDB-lite"/>
    </source>
</evidence>
<gene>
    <name evidence="2" type="ORF">Pta02_63480</name>
</gene>
<dbReference type="EMBL" id="BOOK01000049">
    <property type="protein sequence ID" value="GII04340.1"/>
    <property type="molecule type" value="Genomic_DNA"/>
</dbReference>
<keyword evidence="3" id="KW-1185">Reference proteome</keyword>
<protein>
    <submittedName>
        <fullName evidence="2">Uncharacterized protein</fullName>
    </submittedName>
</protein>
<organism evidence="2 3">
    <name type="scientific">Planobispora takensis</name>
    <dbReference type="NCBI Taxonomy" id="1367882"/>
    <lineage>
        <taxon>Bacteria</taxon>
        <taxon>Bacillati</taxon>
        <taxon>Actinomycetota</taxon>
        <taxon>Actinomycetes</taxon>
        <taxon>Streptosporangiales</taxon>
        <taxon>Streptosporangiaceae</taxon>
        <taxon>Planobispora</taxon>
    </lineage>
</organism>
<evidence type="ECO:0000313" key="3">
    <source>
        <dbReference type="Proteomes" id="UP000634476"/>
    </source>
</evidence>
<comment type="caution">
    <text evidence="2">The sequence shown here is derived from an EMBL/GenBank/DDBJ whole genome shotgun (WGS) entry which is preliminary data.</text>
</comment>
<feature type="region of interest" description="Disordered" evidence="1">
    <location>
        <begin position="72"/>
        <end position="105"/>
    </location>
</feature>
<proteinExistence type="predicted"/>
<accession>A0A8J3T3Q3</accession>
<dbReference type="AlphaFoldDB" id="A0A8J3T3Q3"/>